<name>A0ABY9K6F4_9HYPH</name>
<dbReference type="RefSeq" id="WP_306160043.1">
    <property type="nucleotide sequence ID" value="NZ_CP132314.1"/>
</dbReference>
<accession>A0ABY9K6F4</accession>
<evidence type="ECO:0000313" key="2">
    <source>
        <dbReference type="EMBL" id="WLS04148.1"/>
    </source>
</evidence>
<dbReference type="EMBL" id="CP132314">
    <property type="protein sequence ID" value="WLS04148.1"/>
    <property type="molecule type" value="Genomic_DNA"/>
</dbReference>
<evidence type="ECO:0000313" key="3">
    <source>
        <dbReference type="Proteomes" id="UP001225788"/>
    </source>
</evidence>
<keyword evidence="1" id="KW-1133">Transmembrane helix</keyword>
<keyword evidence="1" id="KW-0472">Membrane</keyword>
<keyword evidence="1" id="KW-0812">Transmembrane</keyword>
<feature type="transmembrane region" description="Helical" evidence="1">
    <location>
        <begin position="55"/>
        <end position="75"/>
    </location>
</feature>
<sequence length="148" mass="16224">MLIREMGLGASIVFQVLIGGLILSSLAHPLVVAYIAVITGQLLSGQAYTVGPMQLTLFVMDMANIFGSYAIFIALGRAGMTPPERAAVGRKWMLTPVYWLLASRAAWRAVRELRSNPFFWNKTAHRPAQTDAKTVVTNQMVSEAEQSL</sequence>
<keyword evidence="3" id="KW-1185">Reference proteome</keyword>
<dbReference type="Proteomes" id="UP001225788">
    <property type="component" value="Chromosome"/>
</dbReference>
<organism evidence="2 3">
    <name type="scientific">Shinella oryzae</name>
    <dbReference type="NCBI Taxonomy" id="2871820"/>
    <lineage>
        <taxon>Bacteria</taxon>
        <taxon>Pseudomonadati</taxon>
        <taxon>Pseudomonadota</taxon>
        <taxon>Alphaproteobacteria</taxon>
        <taxon>Hyphomicrobiales</taxon>
        <taxon>Rhizobiaceae</taxon>
        <taxon>Shinella</taxon>
    </lineage>
</organism>
<reference evidence="2 3" key="1">
    <citation type="submission" date="2023-08" db="EMBL/GenBank/DDBJ databases">
        <title>Pathogen: clinical or host-associated sample.</title>
        <authorList>
            <person name="Hergert J."/>
            <person name="Casey R."/>
            <person name="Wagner J."/>
            <person name="Young E.L."/>
            <person name="Oakeson K.F."/>
        </authorList>
    </citation>
    <scope>NUCLEOTIDE SEQUENCE [LARGE SCALE GENOMIC DNA]</scope>
    <source>
        <strain evidence="2 3">UPHL-collab-2</strain>
    </source>
</reference>
<protein>
    <submittedName>
        <fullName evidence="2">Uncharacterized protein</fullName>
    </submittedName>
</protein>
<gene>
    <name evidence="2" type="ORF">Q9315_05890</name>
</gene>
<proteinExistence type="predicted"/>
<feature type="transmembrane region" description="Helical" evidence="1">
    <location>
        <begin position="12"/>
        <end position="35"/>
    </location>
</feature>
<evidence type="ECO:0000256" key="1">
    <source>
        <dbReference type="SAM" id="Phobius"/>
    </source>
</evidence>